<dbReference type="InterPro" id="IPR001611">
    <property type="entry name" value="Leu-rich_rpt"/>
</dbReference>
<dbReference type="Proteomes" id="UP000015105">
    <property type="component" value="Chromosome 1D"/>
</dbReference>
<keyword evidence="12" id="KW-1133">Transmembrane helix</keyword>
<dbReference type="EnsemblPlants" id="AET1Gv21034400.8">
    <property type="protein sequence ID" value="AET1Gv21034400.8"/>
    <property type="gene ID" value="AET1Gv21034400"/>
</dbReference>
<reference evidence="18" key="4">
    <citation type="submission" date="2019-03" db="UniProtKB">
        <authorList>
            <consortium name="EnsemblPlants"/>
        </authorList>
    </citation>
    <scope>IDENTIFICATION</scope>
</reference>
<dbReference type="PRINTS" id="PR00364">
    <property type="entry name" value="DISEASERSIST"/>
</dbReference>
<comment type="catalytic activity">
    <reaction evidence="15">
        <text>L-seryl-[protein] + ATP = O-phospho-L-seryl-[protein] + ADP + H(+)</text>
        <dbReference type="Rhea" id="RHEA:17989"/>
        <dbReference type="Rhea" id="RHEA-COMP:9863"/>
        <dbReference type="Rhea" id="RHEA-COMP:11604"/>
        <dbReference type="ChEBI" id="CHEBI:15378"/>
        <dbReference type="ChEBI" id="CHEBI:29999"/>
        <dbReference type="ChEBI" id="CHEBI:30616"/>
        <dbReference type="ChEBI" id="CHEBI:83421"/>
        <dbReference type="ChEBI" id="CHEBI:456216"/>
        <dbReference type="EC" id="2.7.11.1"/>
    </reaction>
</comment>
<dbReference type="Gramene" id="AET1Gv21034400.2">
    <property type="protein sequence ID" value="AET1Gv21034400.2"/>
    <property type="gene ID" value="AET1Gv21034400"/>
</dbReference>
<sequence>MNIPYLLFKKVTKNFSEDRIIGRGGFGKVYKGELDSGELIAVKMLHPLQGLDEDLFKNEVCNNLLKVDHPNVIGLLGYCDELHSEFVEHKGDNIAAKHVYRGLCFEYFPNGSLHKHLSEQSLSANWSTRYSIIKGICEGLNFLHGCKPRIFHLDLKPANILLDNSMVPKLADFGLSRLFAESHSHVTERMIGTDKYMPPEYRTDSTISSLYDVFSFGVVMMDIMEGYSLYQEIDDPTQFKEEVLAKCSSMIEPTSKNRREKLIHQVWTCINTAVHCMDSKKNRPTIARILDILNDTETGIPNAQLAVVPLSMKIDLKNSLAETLKVMTAELDKITNPVANTEQVPNIREASSSVEEPFFINKTEDRETSSYLEEKLIIGRTAEKKEILSILSESSTNEMVILPIHGIGGIGKTTLAQLVFNDKQFHGHSRAWVYVSEKLDLYKIGNSIITQLSKKISNIANMQIIHNRLTELFADKSILIVLDDLWEKHPRKLDELKAMLRPGKGSKVIIVTTRHEEIARKICSTAKNVPYKLKILTDEMCWLIIKQKSDFENKSGKTQLEKIGRDIAVKCGGVALAAQSLGYMLGYMTYDEWKSVRDSHVWHLSSLEDPSLTTHEVLASLRLSYSHMHKFLQFCFSYCGIFPKGHIIVKHDLIHQWIALQFPGPSKTFDSMQLCEQYITQLLGMSFLQYSVTPLDYARQDKVGTFFTMHDLVHELARAMLANIVNENDNFAGRNCQYAIFADPSKQLKSFVGLPQEVIALLIPDHAKIELHDGAISPAKRLVIILDLSGCIIEELPDFIGQMKHLRYIHAPRIRYRIIPNWITELSKLNYLNLRYSEIEALPDSIGDLKGLMHLDLSGCARICQLPASFGELKKLVHLDLSHCCMSIPEDLSGFTKLQHLNLSVKNAQAAKPIRELPKVIGNLINLRYLNLSRCMHVMAPSEEEIDRLLGSISTLFNLEHLDMSENSQISSLPESIGNLKKLHTLDLLGCDDIERLPKSMAKMECLKVLNLNGPASSLEESALSQLNVASLPHFVVSRGEYHSNLFLLRHTNPNKELEISGLENVMSAEEAQCIDLVEKYRIEDLTFIWTDYTEMSVNHIDKEVLEKLVPPSSLRKLHIDGYRVASLPDWMMGVGHYLPNLCRIDLSDFPKCNNLPAFGQLPNLEWLGLCCMESMEKWNMTCSSGEDDANELMFPKLETVSIQDCPKLTIEQGPPRAVSWIISGSDNVLSSAWAECSSLTDASSSPYRLIDLKLEVDNCNLPLRQWRLLHHLPALHSLTTKCRIDLAASPEIIQQLSSLKSMSLGFFRWIGDKAEVPAWLFQLTSLENLVVMHGNLDGLNVQARQLKRLQSLRVHACRSMASQPQWLGELTSLRELHISQCEGIKSLPDSIRQLTKLECLNVYECPELSQWCKSDENMMKLPHIKDKQIKASPSAGGQVEDLVEIEETLSPEAAMNLDTANGSRTNNTADAANNIAATTDERAVIEGQLYGEDVMDDQGCVLCLGTFLKKLFSCWSFS</sequence>
<dbReference type="Pfam" id="PF25019">
    <property type="entry name" value="LRR_R13L1-DRL21"/>
    <property type="match status" value="1"/>
</dbReference>
<dbReference type="PROSITE" id="PS51450">
    <property type="entry name" value="LRR"/>
    <property type="match status" value="1"/>
</dbReference>
<dbReference type="PANTHER" id="PTHR36766">
    <property type="entry name" value="PLANT BROAD-SPECTRUM MILDEW RESISTANCE PROTEIN RPW8"/>
    <property type="match status" value="1"/>
</dbReference>
<keyword evidence="8 16" id="KW-0547">Nucleotide-binding</keyword>
<feature type="domain" description="Protein kinase" evidence="17">
    <location>
        <begin position="15"/>
        <end position="359"/>
    </location>
</feature>
<dbReference type="Pfam" id="PF00931">
    <property type="entry name" value="NB-ARC"/>
    <property type="match status" value="1"/>
</dbReference>
<organism evidence="18 19">
    <name type="scientific">Aegilops tauschii subsp. strangulata</name>
    <name type="common">Goatgrass</name>
    <dbReference type="NCBI Taxonomy" id="200361"/>
    <lineage>
        <taxon>Eukaryota</taxon>
        <taxon>Viridiplantae</taxon>
        <taxon>Streptophyta</taxon>
        <taxon>Embryophyta</taxon>
        <taxon>Tracheophyta</taxon>
        <taxon>Spermatophyta</taxon>
        <taxon>Magnoliopsida</taxon>
        <taxon>Liliopsida</taxon>
        <taxon>Poales</taxon>
        <taxon>Poaceae</taxon>
        <taxon>BOP clade</taxon>
        <taxon>Pooideae</taxon>
        <taxon>Triticodae</taxon>
        <taxon>Triticeae</taxon>
        <taxon>Triticinae</taxon>
        <taxon>Aegilops</taxon>
    </lineage>
</organism>
<dbReference type="SUPFAM" id="SSF52540">
    <property type="entry name" value="P-loop containing nucleoside triphosphate hydrolases"/>
    <property type="match status" value="1"/>
</dbReference>
<dbReference type="GO" id="GO:0005886">
    <property type="term" value="C:plasma membrane"/>
    <property type="evidence" value="ECO:0007669"/>
    <property type="project" value="UniProtKB-SubCell"/>
</dbReference>
<evidence type="ECO:0000256" key="14">
    <source>
        <dbReference type="ARBA" id="ARBA00047899"/>
    </source>
</evidence>
<dbReference type="InterPro" id="IPR003591">
    <property type="entry name" value="Leu-rich_rpt_typical-subtyp"/>
</dbReference>
<dbReference type="GeneID" id="109766644"/>
<dbReference type="Gene3D" id="1.10.10.10">
    <property type="entry name" value="Winged helix-like DNA-binding domain superfamily/Winged helix DNA-binding domain"/>
    <property type="match status" value="1"/>
</dbReference>
<dbReference type="InterPro" id="IPR002182">
    <property type="entry name" value="NB-ARC"/>
</dbReference>
<dbReference type="EnsemblPlants" id="AET1Gv21034400.2">
    <property type="protein sequence ID" value="AET1Gv21034400.2"/>
    <property type="gene ID" value="AET1Gv21034400"/>
</dbReference>
<dbReference type="InterPro" id="IPR027417">
    <property type="entry name" value="P-loop_NTPase"/>
</dbReference>
<dbReference type="EnsemblPlants" id="AET1Gv21034400.5">
    <property type="protein sequence ID" value="AET1Gv21034400.5"/>
    <property type="gene ID" value="AET1Gv21034400"/>
</dbReference>
<dbReference type="GO" id="GO:0004674">
    <property type="term" value="F:protein serine/threonine kinase activity"/>
    <property type="evidence" value="ECO:0007669"/>
    <property type="project" value="UniProtKB-KW"/>
</dbReference>
<dbReference type="OMA" id="SHCAINV"/>
<accession>A0A453A439</accession>
<dbReference type="PROSITE" id="PS00108">
    <property type="entry name" value="PROTEIN_KINASE_ST"/>
    <property type="match status" value="1"/>
</dbReference>
<dbReference type="EnsemblPlants" id="AET1Gv21034400.4">
    <property type="protein sequence ID" value="AET1Gv21034400.4"/>
    <property type="gene ID" value="AET1Gv21034400"/>
</dbReference>
<name>A0A453A439_AEGTS</name>
<dbReference type="PROSITE" id="PS50011">
    <property type="entry name" value="PROTEIN_KINASE_DOM"/>
    <property type="match status" value="1"/>
</dbReference>
<evidence type="ECO:0000256" key="3">
    <source>
        <dbReference type="ARBA" id="ARBA00022527"/>
    </source>
</evidence>
<dbReference type="InterPro" id="IPR000719">
    <property type="entry name" value="Prot_kinase_dom"/>
</dbReference>
<keyword evidence="3" id="KW-0723">Serine/threonine-protein kinase</keyword>
<dbReference type="Pfam" id="PF23598">
    <property type="entry name" value="LRR_14"/>
    <property type="match status" value="1"/>
</dbReference>
<dbReference type="InterPro" id="IPR011009">
    <property type="entry name" value="Kinase-like_dom_sf"/>
</dbReference>
<dbReference type="Gene3D" id="1.10.510.10">
    <property type="entry name" value="Transferase(Phosphotransferase) domain 1"/>
    <property type="match status" value="1"/>
</dbReference>
<keyword evidence="4" id="KW-0433">Leucine-rich repeat</keyword>
<dbReference type="GO" id="GO:0006952">
    <property type="term" value="P:defense response"/>
    <property type="evidence" value="ECO:0007669"/>
    <property type="project" value="UniProtKB-KW"/>
</dbReference>
<dbReference type="GO" id="GO:0043531">
    <property type="term" value="F:ADP binding"/>
    <property type="evidence" value="ECO:0007669"/>
    <property type="project" value="InterPro"/>
</dbReference>
<evidence type="ECO:0000259" key="17">
    <source>
        <dbReference type="PROSITE" id="PS50011"/>
    </source>
</evidence>
<evidence type="ECO:0000256" key="11">
    <source>
        <dbReference type="ARBA" id="ARBA00022840"/>
    </source>
</evidence>
<dbReference type="Pfam" id="PF00069">
    <property type="entry name" value="Pkinase"/>
    <property type="match status" value="1"/>
</dbReference>
<dbReference type="InterPro" id="IPR008271">
    <property type="entry name" value="Ser/Thr_kinase_AS"/>
</dbReference>
<reference evidence="18" key="3">
    <citation type="journal article" date="2017" name="Nature">
        <title>Genome sequence of the progenitor of the wheat D genome Aegilops tauschii.</title>
        <authorList>
            <person name="Luo M.C."/>
            <person name="Gu Y.Q."/>
            <person name="Puiu D."/>
            <person name="Wang H."/>
            <person name="Twardziok S.O."/>
            <person name="Deal K.R."/>
            <person name="Huo N."/>
            <person name="Zhu T."/>
            <person name="Wang L."/>
            <person name="Wang Y."/>
            <person name="McGuire P.E."/>
            <person name="Liu S."/>
            <person name="Long H."/>
            <person name="Ramasamy R.K."/>
            <person name="Rodriguez J.C."/>
            <person name="Van S.L."/>
            <person name="Yuan L."/>
            <person name="Wang Z."/>
            <person name="Xia Z."/>
            <person name="Xiao L."/>
            <person name="Anderson O.D."/>
            <person name="Ouyang S."/>
            <person name="Liang Y."/>
            <person name="Zimin A.V."/>
            <person name="Pertea G."/>
            <person name="Qi P."/>
            <person name="Bennetzen J.L."/>
            <person name="Dai X."/>
            <person name="Dawson M.W."/>
            <person name="Muller H.G."/>
            <person name="Kugler K."/>
            <person name="Rivarola-Duarte L."/>
            <person name="Spannagl M."/>
            <person name="Mayer K.F.X."/>
            <person name="Lu F.H."/>
            <person name="Bevan M.W."/>
            <person name="Leroy P."/>
            <person name="Li P."/>
            <person name="You F.M."/>
            <person name="Sun Q."/>
            <person name="Liu Z."/>
            <person name="Lyons E."/>
            <person name="Wicker T."/>
            <person name="Salzberg S.L."/>
            <person name="Devos K.M."/>
            <person name="Dvorak J."/>
        </authorList>
    </citation>
    <scope>NUCLEOTIDE SEQUENCE [LARGE SCALE GENOMIC DNA]</scope>
    <source>
        <strain evidence="18">cv. AL8/78</strain>
    </source>
</reference>
<dbReference type="STRING" id="200361.A0A453A439"/>
<dbReference type="OrthoDB" id="5986190at2759"/>
<dbReference type="InterPro" id="IPR055414">
    <property type="entry name" value="LRR_R13L4/SHOC2-like"/>
</dbReference>
<evidence type="ECO:0000256" key="7">
    <source>
        <dbReference type="ARBA" id="ARBA00022737"/>
    </source>
</evidence>
<dbReference type="RefSeq" id="XP_020181003.1">
    <property type="nucleotide sequence ID" value="XM_020325414.4"/>
</dbReference>
<evidence type="ECO:0000256" key="2">
    <source>
        <dbReference type="ARBA" id="ARBA00012513"/>
    </source>
</evidence>
<dbReference type="Gramene" id="AET1Gv21034400.5">
    <property type="protein sequence ID" value="AET1Gv21034400.5"/>
    <property type="gene ID" value="AET1Gv21034400"/>
</dbReference>
<dbReference type="Gene3D" id="3.40.50.300">
    <property type="entry name" value="P-loop containing nucleotide triphosphate hydrolases"/>
    <property type="match status" value="1"/>
</dbReference>
<keyword evidence="5" id="KW-0808">Transferase</keyword>
<evidence type="ECO:0000256" key="12">
    <source>
        <dbReference type="ARBA" id="ARBA00022989"/>
    </source>
</evidence>
<dbReference type="Gramene" id="AET1Gv21034400.8">
    <property type="protein sequence ID" value="AET1Gv21034400.8"/>
    <property type="gene ID" value="AET1Gv21034400"/>
</dbReference>
<dbReference type="SUPFAM" id="SSF56112">
    <property type="entry name" value="Protein kinase-like (PK-like)"/>
    <property type="match status" value="1"/>
</dbReference>
<reference evidence="19" key="1">
    <citation type="journal article" date="2014" name="Science">
        <title>Ancient hybridizations among the ancestral genomes of bread wheat.</title>
        <authorList>
            <consortium name="International Wheat Genome Sequencing Consortium,"/>
            <person name="Marcussen T."/>
            <person name="Sandve S.R."/>
            <person name="Heier L."/>
            <person name="Spannagl M."/>
            <person name="Pfeifer M."/>
            <person name="Jakobsen K.S."/>
            <person name="Wulff B.B."/>
            <person name="Steuernagel B."/>
            <person name="Mayer K.F."/>
            <person name="Olsen O.A."/>
        </authorList>
    </citation>
    <scope>NUCLEOTIDE SEQUENCE [LARGE SCALE GENOMIC DNA]</scope>
    <source>
        <strain evidence="19">cv. AL8/78</strain>
    </source>
</reference>
<comment type="catalytic activity">
    <reaction evidence="14">
        <text>L-threonyl-[protein] + ATP = O-phospho-L-threonyl-[protein] + ADP + H(+)</text>
        <dbReference type="Rhea" id="RHEA:46608"/>
        <dbReference type="Rhea" id="RHEA-COMP:11060"/>
        <dbReference type="Rhea" id="RHEA-COMP:11605"/>
        <dbReference type="ChEBI" id="CHEBI:15378"/>
        <dbReference type="ChEBI" id="CHEBI:30013"/>
        <dbReference type="ChEBI" id="CHEBI:30616"/>
        <dbReference type="ChEBI" id="CHEBI:61977"/>
        <dbReference type="ChEBI" id="CHEBI:456216"/>
        <dbReference type="EC" id="2.7.11.1"/>
    </reaction>
</comment>
<evidence type="ECO:0000256" key="5">
    <source>
        <dbReference type="ARBA" id="ARBA00022679"/>
    </source>
</evidence>
<dbReference type="InterPro" id="IPR032675">
    <property type="entry name" value="LRR_dom_sf"/>
</dbReference>
<dbReference type="PANTHER" id="PTHR36766:SF73">
    <property type="entry name" value="NB-ARC DOMAIN-CONTAINING PROTEIN"/>
    <property type="match status" value="1"/>
</dbReference>
<keyword evidence="7" id="KW-0677">Repeat</keyword>
<evidence type="ECO:0000256" key="10">
    <source>
        <dbReference type="ARBA" id="ARBA00022821"/>
    </source>
</evidence>
<evidence type="ECO:0000256" key="15">
    <source>
        <dbReference type="ARBA" id="ARBA00048679"/>
    </source>
</evidence>
<dbReference type="InterPro" id="IPR036388">
    <property type="entry name" value="WH-like_DNA-bd_sf"/>
</dbReference>
<dbReference type="KEGG" id="ats:109766644"/>
<feature type="binding site" evidence="16">
    <location>
        <position position="43"/>
    </location>
    <ligand>
        <name>ATP</name>
        <dbReference type="ChEBI" id="CHEBI:30616"/>
    </ligand>
</feature>
<keyword evidence="11 16" id="KW-0067">ATP-binding</keyword>
<protein>
    <recommendedName>
        <fullName evidence="2">non-specific serine/threonine protein kinase</fullName>
        <ecNumber evidence="2">2.7.11.1</ecNumber>
    </recommendedName>
</protein>
<keyword evidence="9" id="KW-0418">Kinase</keyword>
<keyword evidence="19" id="KW-1185">Reference proteome</keyword>
<evidence type="ECO:0000256" key="8">
    <source>
        <dbReference type="ARBA" id="ARBA00022741"/>
    </source>
</evidence>
<evidence type="ECO:0000256" key="1">
    <source>
        <dbReference type="ARBA" id="ARBA00004162"/>
    </source>
</evidence>
<evidence type="ECO:0000256" key="13">
    <source>
        <dbReference type="ARBA" id="ARBA00023136"/>
    </source>
</evidence>
<reference evidence="19" key="2">
    <citation type="journal article" date="2017" name="Nat. Plants">
        <title>The Aegilops tauschii genome reveals multiple impacts of transposons.</title>
        <authorList>
            <person name="Zhao G."/>
            <person name="Zou C."/>
            <person name="Li K."/>
            <person name="Wang K."/>
            <person name="Li T."/>
            <person name="Gao L."/>
            <person name="Zhang X."/>
            <person name="Wang H."/>
            <person name="Yang Z."/>
            <person name="Liu X."/>
            <person name="Jiang W."/>
            <person name="Mao L."/>
            <person name="Kong X."/>
            <person name="Jiao Y."/>
            <person name="Jia J."/>
        </authorList>
    </citation>
    <scope>NUCLEOTIDE SEQUENCE [LARGE SCALE GENOMIC DNA]</scope>
    <source>
        <strain evidence="19">cv. AL8/78</strain>
    </source>
</reference>
<evidence type="ECO:0000256" key="6">
    <source>
        <dbReference type="ARBA" id="ARBA00022692"/>
    </source>
</evidence>
<dbReference type="SMART" id="SM00220">
    <property type="entry name" value="S_TKc"/>
    <property type="match status" value="1"/>
</dbReference>
<dbReference type="RefSeq" id="XP_045085972.1">
    <property type="nucleotide sequence ID" value="XM_045230037.2"/>
</dbReference>
<dbReference type="PROSITE" id="PS00107">
    <property type="entry name" value="PROTEIN_KINASE_ATP"/>
    <property type="match status" value="1"/>
</dbReference>
<keyword evidence="6" id="KW-0812">Transmembrane</keyword>
<evidence type="ECO:0000256" key="16">
    <source>
        <dbReference type="PROSITE-ProRule" id="PRU10141"/>
    </source>
</evidence>
<dbReference type="SUPFAM" id="SSF52058">
    <property type="entry name" value="L domain-like"/>
    <property type="match status" value="2"/>
</dbReference>
<evidence type="ECO:0000313" key="18">
    <source>
        <dbReference type="EnsemblPlants" id="AET1Gv21034400.5"/>
    </source>
</evidence>
<dbReference type="InterPro" id="IPR017441">
    <property type="entry name" value="Protein_kinase_ATP_BS"/>
</dbReference>
<dbReference type="Gene3D" id="3.30.200.20">
    <property type="entry name" value="Phosphorylase Kinase, domain 1"/>
    <property type="match status" value="1"/>
</dbReference>
<dbReference type="FunFam" id="1.10.510.10:FF:001023">
    <property type="entry name" value="Os07g0541700 protein"/>
    <property type="match status" value="1"/>
</dbReference>
<evidence type="ECO:0000256" key="9">
    <source>
        <dbReference type="ARBA" id="ARBA00022777"/>
    </source>
</evidence>
<evidence type="ECO:0000313" key="19">
    <source>
        <dbReference type="Proteomes" id="UP000015105"/>
    </source>
</evidence>
<dbReference type="RefSeq" id="XP_045085974.1">
    <property type="nucleotide sequence ID" value="XM_045230039.2"/>
</dbReference>
<dbReference type="Pfam" id="PF23559">
    <property type="entry name" value="WHD_DRP"/>
    <property type="match status" value="1"/>
</dbReference>
<dbReference type="SMART" id="SM00369">
    <property type="entry name" value="LRR_TYP"/>
    <property type="match status" value="3"/>
</dbReference>
<keyword evidence="13" id="KW-0472">Membrane</keyword>
<dbReference type="GO" id="GO:0005524">
    <property type="term" value="F:ATP binding"/>
    <property type="evidence" value="ECO:0007669"/>
    <property type="project" value="UniProtKB-UniRule"/>
</dbReference>
<reference evidence="18" key="5">
    <citation type="journal article" date="2021" name="G3 (Bethesda)">
        <title>Aegilops tauschii genome assembly Aet v5.0 features greater sequence contiguity and improved annotation.</title>
        <authorList>
            <person name="Wang L."/>
            <person name="Zhu T."/>
            <person name="Rodriguez J.C."/>
            <person name="Deal K.R."/>
            <person name="Dubcovsky J."/>
            <person name="McGuire P.E."/>
            <person name="Lux T."/>
            <person name="Spannagl M."/>
            <person name="Mayer K.F.X."/>
            <person name="Baldrich P."/>
            <person name="Meyers B.C."/>
            <person name="Huo N."/>
            <person name="Gu Y.Q."/>
            <person name="Zhou H."/>
            <person name="Devos K.M."/>
            <person name="Bennetzen J.L."/>
            <person name="Unver T."/>
            <person name="Budak H."/>
            <person name="Gulick P.J."/>
            <person name="Galiba G."/>
            <person name="Kalapos B."/>
            <person name="Nelson D.R."/>
            <person name="Li P."/>
            <person name="You F.M."/>
            <person name="Luo M.C."/>
            <person name="Dvorak J."/>
        </authorList>
    </citation>
    <scope>NUCLEOTIDE SEQUENCE [LARGE SCALE GENOMIC DNA]</scope>
    <source>
        <strain evidence="18">cv. AL8/78</strain>
    </source>
</reference>
<dbReference type="InterPro" id="IPR058922">
    <property type="entry name" value="WHD_DRP"/>
</dbReference>
<dbReference type="EC" id="2.7.11.1" evidence="2"/>
<dbReference type="InterPro" id="IPR056789">
    <property type="entry name" value="LRR_R13L1-DRL21"/>
</dbReference>
<proteinExistence type="predicted"/>
<evidence type="ECO:0000256" key="4">
    <source>
        <dbReference type="ARBA" id="ARBA00022614"/>
    </source>
</evidence>
<dbReference type="Gramene" id="AET1Gv21034400.4">
    <property type="protein sequence ID" value="AET1Gv21034400.4"/>
    <property type="gene ID" value="AET1Gv21034400"/>
</dbReference>
<dbReference type="Gene3D" id="3.80.10.10">
    <property type="entry name" value="Ribonuclease Inhibitor"/>
    <property type="match status" value="3"/>
</dbReference>
<comment type="subcellular location">
    <subcellularLocation>
        <location evidence="1">Cell membrane</location>
        <topology evidence="1">Single-pass membrane protein</topology>
    </subcellularLocation>
</comment>
<keyword evidence="10" id="KW-0611">Plant defense</keyword>